<dbReference type="GO" id="GO:0009341">
    <property type="term" value="C:beta-galactosidase complex"/>
    <property type="evidence" value="ECO:0007669"/>
    <property type="project" value="InterPro"/>
</dbReference>
<reference evidence="4 5" key="1">
    <citation type="submission" date="2020-08" db="EMBL/GenBank/DDBJ databases">
        <title>Genomic Encyclopedia of Type Strains, Phase IV (KMG-V): Genome sequencing to study the core and pangenomes of soil and plant-associated prokaryotes.</title>
        <authorList>
            <person name="Whitman W."/>
        </authorList>
    </citation>
    <scope>NUCLEOTIDE SEQUENCE [LARGE SCALE GENOMIC DNA]</scope>
    <source>
        <strain evidence="4 5">M8US30</strain>
    </source>
</reference>
<dbReference type="Proteomes" id="UP000569092">
    <property type="component" value="Unassembled WGS sequence"/>
</dbReference>
<evidence type="ECO:0000259" key="3">
    <source>
        <dbReference type="Pfam" id="PF02449"/>
    </source>
</evidence>
<keyword evidence="2" id="KW-0326">Glycosidase</keyword>
<proteinExistence type="predicted"/>
<evidence type="ECO:0000313" key="4">
    <source>
        <dbReference type="EMBL" id="MBB5345959.1"/>
    </source>
</evidence>
<keyword evidence="1" id="KW-0378">Hydrolase</keyword>
<evidence type="ECO:0000256" key="1">
    <source>
        <dbReference type="ARBA" id="ARBA00022801"/>
    </source>
</evidence>
<feature type="domain" description="Glycoside hydrolase family 42 N-terminal" evidence="3">
    <location>
        <begin position="3"/>
        <end position="38"/>
    </location>
</feature>
<dbReference type="Pfam" id="PF02449">
    <property type="entry name" value="Glyco_hydro_42"/>
    <property type="match status" value="1"/>
</dbReference>
<dbReference type="AlphaFoldDB" id="A0A7W8JDP8"/>
<evidence type="ECO:0000313" key="5">
    <source>
        <dbReference type="Proteomes" id="UP000569092"/>
    </source>
</evidence>
<dbReference type="GO" id="GO:0005975">
    <property type="term" value="P:carbohydrate metabolic process"/>
    <property type="evidence" value="ECO:0007669"/>
    <property type="project" value="InterPro"/>
</dbReference>
<sequence>MDAIRAHTEPRQMITTNMMGWFDAYDHYTVAQDLDFAS</sequence>
<organism evidence="4 5">
    <name type="scientific">Tunturiibacter lichenicola</name>
    <dbReference type="NCBI Taxonomy" id="2051959"/>
    <lineage>
        <taxon>Bacteria</taxon>
        <taxon>Pseudomonadati</taxon>
        <taxon>Acidobacteriota</taxon>
        <taxon>Terriglobia</taxon>
        <taxon>Terriglobales</taxon>
        <taxon>Acidobacteriaceae</taxon>
        <taxon>Tunturiibacter</taxon>
    </lineage>
</organism>
<name>A0A7W8JDP8_9BACT</name>
<dbReference type="EMBL" id="JACHDZ010000008">
    <property type="protein sequence ID" value="MBB5345959.1"/>
    <property type="molecule type" value="Genomic_DNA"/>
</dbReference>
<dbReference type="Gene3D" id="3.20.20.80">
    <property type="entry name" value="Glycosidases"/>
    <property type="match status" value="1"/>
</dbReference>
<comment type="caution">
    <text evidence="4">The sequence shown here is derived from an EMBL/GenBank/DDBJ whole genome shotgun (WGS) entry which is preliminary data.</text>
</comment>
<gene>
    <name evidence="4" type="ORF">HDF10_003966</name>
</gene>
<accession>A0A7W8JDP8</accession>
<dbReference type="InterPro" id="IPR013529">
    <property type="entry name" value="Glyco_hydro_42_N"/>
</dbReference>
<evidence type="ECO:0000256" key="2">
    <source>
        <dbReference type="ARBA" id="ARBA00023295"/>
    </source>
</evidence>
<dbReference type="GO" id="GO:0004565">
    <property type="term" value="F:beta-galactosidase activity"/>
    <property type="evidence" value="ECO:0007669"/>
    <property type="project" value="InterPro"/>
</dbReference>
<protein>
    <submittedName>
        <fullName evidence="4">Beta-galactosidase GanA</fullName>
    </submittedName>
</protein>